<keyword evidence="2" id="KW-1185">Reference proteome</keyword>
<dbReference type="Proteomes" id="UP000002630">
    <property type="component" value="Linkage Group LG34"/>
</dbReference>
<protein>
    <submittedName>
        <fullName evidence="1">Uncharacterized protein</fullName>
    </submittedName>
</protein>
<accession>D7FIV8</accession>
<reference evidence="1 2" key="1">
    <citation type="journal article" date="2010" name="Nature">
        <title>The Ectocarpus genome and the independent evolution of multicellularity in brown algae.</title>
        <authorList>
            <person name="Cock J.M."/>
            <person name="Sterck L."/>
            <person name="Rouze P."/>
            <person name="Scornet D."/>
            <person name="Allen A.E."/>
            <person name="Amoutzias G."/>
            <person name="Anthouard V."/>
            <person name="Artiguenave F."/>
            <person name="Aury J.M."/>
            <person name="Badger J.H."/>
            <person name="Beszteri B."/>
            <person name="Billiau K."/>
            <person name="Bonnet E."/>
            <person name="Bothwell J.H."/>
            <person name="Bowler C."/>
            <person name="Boyen C."/>
            <person name="Brownlee C."/>
            <person name="Carrano C.J."/>
            <person name="Charrier B."/>
            <person name="Cho G.Y."/>
            <person name="Coelho S.M."/>
            <person name="Collen J."/>
            <person name="Corre E."/>
            <person name="Da Silva C."/>
            <person name="Delage L."/>
            <person name="Delaroque N."/>
            <person name="Dittami S.M."/>
            <person name="Doulbeau S."/>
            <person name="Elias M."/>
            <person name="Farnham G."/>
            <person name="Gachon C.M."/>
            <person name="Gschloessl B."/>
            <person name="Heesch S."/>
            <person name="Jabbari K."/>
            <person name="Jubin C."/>
            <person name="Kawai H."/>
            <person name="Kimura K."/>
            <person name="Kloareg B."/>
            <person name="Kupper F.C."/>
            <person name="Lang D."/>
            <person name="Le Bail A."/>
            <person name="Leblanc C."/>
            <person name="Lerouge P."/>
            <person name="Lohr M."/>
            <person name="Lopez P.J."/>
            <person name="Martens C."/>
            <person name="Maumus F."/>
            <person name="Michel G."/>
            <person name="Miranda-Saavedra D."/>
            <person name="Morales J."/>
            <person name="Moreau H."/>
            <person name="Motomura T."/>
            <person name="Nagasato C."/>
            <person name="Napoli C.A."/>
            <person name="Nelson D.R."/>
            <person name="Nyvall-Collen P."/>
            <person name="Peters A.F."/>
            <person name="Pommier C."/>
            <person name="Potin P."/>
            <person name="Poulain J."/>
            <person name="Quesneville H."/>
            <person name="Read B."/>
            <person name="Rensing S.A."/>
            <person name="Ritter A."/>
            <person name="Rousvoal S."/>
            <person name="Samanta M."/>
            <person name="Samson G."/>
            <person name="Schroeder D.C."/>
            <person name="Segurens B."/>
            <person name="Strittmatter M."/>
            <person name="Tonon T."/>
            <person name="Tregear J.W."/>
            <person name="Valentin K."/>
            <person name="von Dassow P."/>
            <person name="Yamagishi T."/>
            <person name="Van de Peer Y."/>
            <person name="Wincker P."/>
        </authorList>
    </citation>
    <scope>NUCLEOTIDE SEQUENCE [LARGE SCALE GENOMIC DNA]</scope>
    <source>
        <strain evidence="2">Ec32 / CCAP1310/4</strain>
    </source>
</reference>
<evidence type="ECO:0000313" key="2">
    <source>
        <dbReference type="Proteomes" id="UP000002630"/>
    </source>
</evidence>
<dbReference type="EMBL" id="FN647898">
    <property type="protein sequence ID" value="CBJ28942.1"/>
    <property type="molecule type" value="Genomic_DNA"/>
</dbReference>
<gene>
    <name evidence="1" type="ORF">Esi_0124_0071</name>
</gene>
<organism evidence="1 2">
    <name type="scientific">Ectocarpus siliculosus</name>
    <name type="common">Brown alga</name>
    <name type="synonym">Conferva siliculosa</name>
    <dbReference type="NCBI Taxonomy" id="2880"/>
    <lineage>
        <taxon>Eukaryota</taxon>
        <taxon>Sar</taxon>
        <taxon>Stramenopiles</taxon>
        <taxon>Ochrophyta</taxon>
        <taxon>PX clade</taxon>
        <taxon>Phaeophyceae</taxon>
        <taxon>Ectocarpales</taxon>
        <taxon>Ectocarpaceae</taxon>
        <taxon>Ectocarpus</taxon>
    </lineage>
</organism>
<proteinExistence type="predicted"/>
<name>D7FIV8_ECTSI</name>
<dbReference type="EMBL" id="FN649759">
    <property type="protein sequence ID" value="CBJ28942.1"/>
    <property type="molecule type" value="Genomic_DNA"/>
</dbReference>
<sequence length="368" mass="40188">MEIDLEGVSSVECAEIETDAGNEILLEQIVIDGGSVTLKSSSYVRFVNVEFDVKPGATLVFDMPETYFGPNTARKEGTWYYNSFGMNVDEGATVTFAGDVVASDVSNAFTAFYNRGSMEFQKTALFEDGTYVFYENQGTIKFRGDATFRNNRFHAIQNIFSGYIRFSKDVLFDGNSYENDNIGSCSLSCIDEESRIVVRGDAVFQNHNCPGVALWQLYGTTKFYGKAYFNNNSRDKSTFDYNMDGNLGGAVVVSGGTMTFNGAVQFNDNSAEAFGGGIGIEDGDVIFKKWTTFDGNSADNGAAFAMTGGTLTFQEPKVVTRFTNNDVYEDEYPVEESCTVGFVADEALVIGFPGDDICVAGGSTRKLL</sequence>
<dbReference type="OrthoDB" id="10284842at2759"/>
<dbReference type="AlphaFoldDB" id="D7FIV8"/>
<evidence type="ECO:0000313" key="1">
    <source>
        <dbReference type="EMBL" id="CBJ28942.1"/>
    </source>
</evidence>
<dbReference type="InParanoid" id="D7FIV8"/>